<evidence type="ECO:0000259" key="4">
    <source>
        <dbReference type="Pfam" id="PF01047"/>
    </source>
</evidence>
<proteinExistence type="inferred from homology"/>
<dbReference type="InterPro" id="IPR000835">
    <property type="entry name" value="HTH_MarR-typ"/>
</dbReference>
<dbReference type="SUPFAM" id="SSF53067">
    <property type="entry name" value="Actin-like ATPase domain"/>
    <property type="match status" value="1"/>
</dbReference>
<dbReference type="InterPro" id="IPR043129">
    <property type="entry name" value="ATPase_NBD"/>
</dbReference>
<keyword evidence="3" id="KW-0859">Xylose metabolism</keyword>
<dbReference type="AlphaFoldDB" id="A0A1W5QDX2"/>
<comment type="function">
    <text evidence="1">Transcriptional repressor of xylose-utilizing enzymes.</text>
</comment>
<comment type="similarity">
    <text evidence="2">Belongs to the ROK (NagC/XylR) family.</text>
</comment>
<dbReference type="EMBL" id="KY363215">
    <property type="protein sequence ID" value="APY23718.1"/>
    <property type="molecule type" value="Genomic_DNA"/>
</dbReference>
<evidence type="ECO:0000256" key="1">
    <source>
        <dbReference type="ARBA" id="ARBA00002486"/>
    </source>
</evidence>
<dbReference type="InterPro" id="IPR036388">
    <property type="entry name" value="WH-like_DNA-bd_sf"/>
</dbReference>
<dbReference type="Pfam" id="PF01047">
    <property type="entry name" value="MarR"/>
    <property type="match status" value="1"/>
</dbReference>
<dbReference type="GO" id="GO:0042732">
    <property type="term" value="P:D-xylose metabolic process"/>
    <property type="evidence" value="ECO:0007669"/>
    <property type="project" value="UniProtKB-KW"/>
</dbReference>
<dbReference type="Pfam" id="PF00480">
    <property type="entry name" value="ROK"/>
    <property type="match status" value="1"/>
</dbReference>
<evidence type="ECO:0000256" key="2">
    <source>
        <dbReference type="ARBA" id="ARBA00006479"/>
    </source>
</evidence>
<dbReference type="PANTHER" id="PTHR18964">
    <property type="entry name" value="ROK (REPRESSOR, ORF, KINASE) FAMILY"/>
    <property type="match status" value="1"/>
</dbReference>
<reference evidence="5" key="1">
    <citation type="journal article" date="2017" name="MSphere">
        <title>Novel beta-lactamase blaARL in Staphylococcus arlettae.</title>
        <authorList>
            <person name="Andreis S.N."/>
            <person name="Perreten V."/>
            <person name="Schwendener S."/>
        </authorList>
    </citation>
    <scope>NUCLEOTIDE SEQUENCE</scope>
    <source>
        <strain evidence="5">SAN1670</strain>
    </source>
</reference>
<accession>A0A1W5QDX2</accession>
<dbReference type="Gene3D" id="3.30.420.40">
    <property type="match status" value="2"/>
</dbReference>
<sequence>MDNNLTLNITMNEKRVLREIFNHNNISRTQISKNLEINKATISSILNSLKAKSLVLEVGEGDSTKSGGRKPILLKVNDQYGYFISLDLTYNSVEILYTYFDGTIITHNSHPLTDKKVSSILHILQQKINITDKQSTLYGLLGISVSIHGIVDDHHNIIHLPFHETDVSDITTALQQFAAVPVVIENEANLSALYEHNTNGNRDINNLIALSIHKGIGAGLIINQQIYRGANGEAGEIGKTLVSKPTEVGPTFYKIEDICSQEALIHLLSTKFNKNITLQDLIHLYNEQQPEVIAAVKQFIQHVAVLVHNLNTQFNPNAIYINCPLINALPTILEDIKQQFSQYSRNAISIELTSNVNYATLLGGTLAITQTIVDIDNLQINI</sequence>
<dbReference type="PROSITE" id="PS01125">
    <property type="entry name" value="ROK"/>
    <property type="match status" value="1"/>
</dbReference>
<protein>
    <submittedName>
        <fullName evidence="5">MarR family regulatory protein</fullName>
    </submittedName>
</protein>
<keyword evidence="3" id="KW-0119">Carbohydrate metabolism</keyword>
<dbReference type="Gene3D" id="1.10.10.10">
    <property type="entry name" value="Winged helix-like DNA-binding domain superfamily/Winged helix DNA-binding domain"/>
    <property type="match status" value="1"/>
</dbReference>
<dbReference type="InterPro" id="IPR000600">
    <property type="entry name" value="ROK"/>
</dbReference>
<dbReference type="InterPro" id="IPR036390">
    <property type="entry name" value="WH_DNA-bd_sf"/>
</dbReference>
<dbReference type="SUPFAM" id="SSF46785">
    <property type="entry name" value="Winged helix' DNA-binding domain"/>
    <property type="match status" value="1"/>
</dbReference>
<evidence type="ECO:0000313" key="5">
    <source>
        <dbReference type="EMBL" id="APY23718.1"/>
    </source>
</evidence>
<evidence type="ECO:0000256" key="3">
    <source>
        <dbReference type="ARBA" id="ARBA00022629"/>
    </source>
</evidence>
<dbReference type="InterPro" id="IPR049874">
    <property type="entry name" value="ROK_cs"/>
</dbReference>
<organism evidence="5">
    <name type="scientific">Staphylococcus arlettae</name>
    <dbReference type="NCBI Taxonomy" id="29378"/>
    <lineage>
        <taxon>Bacteria</taxon>
        <taxon>Bacillati</taxon>
        <taxon>Bacillota</taxon>
        <taxon>Bacilli</taxon>
        <taxon>Bacillales</taxon>
        <taxon>Staphylococcaceae</taxon>
        <taxon>Staphylococcus</taxon>
    </lineage>
</organism>
<feature type="domain" description="HTH marR-type" evidence="4">
    <location>
        <begin position="9"/>
        <end position="55"/>
    </location>
</feature>
<dbReference type="PANTHER" id="PTHR18964:SF149">
    <property type="entry name" value="BIFUNCTIONAL UDP-N-ACETYLGLUCOSAMINE 2-EPIMERASE_N-ACETYLMANNOSAMINE KINASE"/>
    <property type="match status" value="1"/>
</dbReference>
<name>A0A1W5QDX2_9STAP</name>